<dbReference type="GO" id="GO:0005829">
    <property type="term" value="C:cytosol"/>
    <property type="evidence" value="ECO:0007669"/>
    <property type="project" value="TreeGrafter"/>
</dbReference>
<keyword evidence="3" id="KW-0418">Kinase</keyword>
<dbReference type="Gene3D" id="3.40.50.300">
    <property type="entry name" value="P-loop containing nucleotide triphosphate hydrolases"/>
    <property type="match status" value="1"/>
</dbReference>
<dbReference type="PROSITE" id="PS50052">
    <property type="entry name" value="GUANYLATE_KINASE_2"/>
    <property type="match status" value="1"/>
</dbReference>
<gene>
    <name evidence="5" type="ORF">S06H3_65009</name>
</gene>
<organism evidence="5">
    <name type="scientific">marine sediment metagenome</name>
    <dbReference type="NCBI Taxonomy" id="412755"/>
    <lineage>
        <taxon>unclassified sequences</taxon>
        <taxon>metagenomes</taxon>
        <taxon>ecological metagenomes</taxon>
    </lineage>
</organism>
<protein>
    <recommendedName>
        <fullName evidence="4">Guanylate kinase-like domain-containing protein</fullName>
    </recommendedName>
</protein>
<feature type="domain" description="Guanylate kinase-like" evidence="4">
    <location>
        <begin position="1"/>
        <end position="53"/>
    </location>
</feature>
<dbReference type="GO" id="GO:0004385">
    <property type="term" value="F:GMP kinase activity"/>
    <property type="evidence" value="ECO:0007669"/>
    <property type="project" value="TreeGrafter"/>
</dbReference>
<comment type="caution">
    <text evidence="5">The sequence shown here is derived from an EMBL/GenBank/DDBJ whole genome shotgun (WGS) entry which is preliminary data.</text>
</comment>
<dbReference type="PANTHER" id="PTHR23117">
    <property type="entry name" value="GUANYLATE KINASE-RELATED"/>
    <property type="match status" value="1"/>
</dbReference>
<dbReference type="SUPFAM" id="SSF52540">
    <property type="entry name" value="P-loop containing nucleoside triphosphate hydrolases"/>
    <property type="match status" value="1"/>
</dbReference>
<dbReference type="EMBL" id="BARV01043606">
    <property type="protein sequence ID" value="GAI64710.1"/>
    <property type="molecule type" value="Genomic_DNA"/>
</dbReference>
<reference evidence="5" key="1">
    <citation type="journal article" date="2014" name="Front. Microbiol.">
        <title>High frequency of phylogenetically diverse reductive dehalogenase-homologous genes in deep subseafloor sedimentary metagenomes.</title>
        <authorList>
            <person name="Kawai M."/>
            <person name="Futagami T."/>
            <person name="Toyoda A."/>
            <person name="Takaki Y."/>
            <person name="Nishi S."/>
            <person name="Hori S."/>
            <person name="Arai W."/>
            <person name="Tsubouchi T."/>
            <person name="Morono Y."/>
            <person name="Uchiyama I."/>
            <person name="Ito T."/>
            <person name="Fujiyama A."/>
            <person name="Inagaki F."/>
            <person name="Takami H."/>
        </authorList>
    </citation>
    <scope>NUCLEOTIDE SEQUENCE</scope>
    <source>
        <strain evidence="5">Expedition CK06-06</strain>
    </source>
</reference>
<dbReference type="InterPro" id="IPR008145">
    <property type="entry name" value="GK/Ca_channel_bsu"/>
</dbReference>
<name>X1RNG2_9ZZZZ</name>
<accession>X1RNG2</accession>
<comment type="similarity">
    <text evidence="1">Belongs to the guanylate kinase family.</text>
</comment>
<keyword evidence="2" id="KW-0808">Transferase</keyword>
<dbReference type="InterPro" id="IPR008144">
    <property type="entry name" value="Guanylate_kin-like_dom"/>
</dbReference>
<dbReference type="PANTHER" id="PTHR23117:SF13">
    <property type="entry name" value="GUANYLATE KINASE"/>
    <property type="match status" value="1"/>
</dbReference>
<evidence type="ECO:0000256" key="1">
    <source>
        <dbReference type="ARBA" id="ARBA00005790"/>
    </source>
</evidence>
<dbReference type="AlphaFoldDB" id="X1RNG2"/>
<evidence type="ECO:0000313" key="5">
    <source>
        <dbReference type="EMBL" id="GAI64710.1"/>
    </source>
</evidence>
<evidence type="ECO:0000256" key="3">
    <source>
        <dbReference type="ARBA" id="ARBA00022777"/>
    </source>
</evidence>
<feature type="non-terminal residue" evidence="5">
    <location>
        <position position="53"/>
    </location>
</feature>
<evidence type="ECO:0000259" key="4">
    <source>
        <dbReference type="PROSITE" id="PS50052"/>
    </source>
</evidence>
<sequence length="53" mass="5933">MPKQLVKQALDKGRDIIVKVDIQGAATIKKILPQAVFIFLMPPSMEELATRLK</sequence>
<proteinExistence type="inferred from homology"/>
<dbReference type="InterPro" id="IPR027417">
    <property type="entry name" value="P-loop_NTPase"/>
</dbReference>
<evidence type="ECO:0000256" key="2">
    <source>
        <dbReference type="ARBA" id="ARBA00022679"/>
    </source>
</evidence>
<dbReference type="Pfam" id="PF00625">
    <property type="entry name" value="Guanylate_kin"/>
    <property type="match status" value="1"/>
</dbReference>